<reference evidence="2" key="1">
    <citation type="journal article" date="2014" name="Front. Microbiol.">
        <title>High frequency of phylogenetically diverse reductive dehalogenase-homologous genes in deep subseafloor sedimentary metagenomes.</title>
        <authorList>
            <person name="Kawai M."/>
            <person name="Futagami T."/>
            <person name="Toyoda A."/>
            <person name="Takaki Y."/>
            <person name="Nishi S."/>
            <person name="Hori S."/>
            <person name="Arai W."/>
            <person name="Tsubouchi T."/>
            <person name="Morono Y."/>
            <person name="Uchiyama I."/>
            <person name="Ito T."/>
            <person name="Fujiyama A."/>
            <person name="Inagaki F."/>
            <person name="Takami H."/>
        </authorList>
    </citation>
    <scope>NUCLEOTIDE SEQUENCE</scope>
    <source>
        <strain evidence="2">Expedition CK06-06</strain>
    </source>
</reference>
<dbReference type="Pfam" id="PF03819">
    <property type="entry name" value="MazG"/>
    <property type="match status" value="1"/>
</dbReference>
<evidence type="ECO:0000259" key="1">
    <source>
        <dbReference type="Pfam" id="PF03819"/>
    </source>
</evidence>
<dbReference type="InterPro" id="IPR047046">
    <property type="entry name" value="YpjD/YvdC"/>
</dbReference>
<dbReference type="AlphaFoldDB" id="X1BPG3"/>
<proteinExistence type="predicted"/>
<gene>
    <name evidence="2" type="ORF">S01H4_33877</name>
</gene>
<dbReference type="PIRSF" id="PIRSF029904">
    <property type="entry name" value="UCP029904_pph"/>
    <property type="match status" value="1"/>
</dbReference>
<feature type="domain" description="NTP pyrophosphohydrolase MazG-like" evidence="1">
    <location>
        <begin position="31"/>
        <end position="108"/>
    </location>
</feature>
<dbReference type="PANTHER" id="PTHR42692">
    <property type="entry name" value="NUCLEOTIDE PYROPHOSPHOHYDROLASE"/>
    <property type="match status" value="1"/>
</dbReference>
<sequence length="111" mass="12678">MSSFSKDLTISNLQKEIDNWIINEGGGYWPPLSMLAAILEELGEVSREINIIEKIKPPKSDQVKGDLGMELADLVISIICTANYYKIDLTQKLIEKIKQIKIRDKNRFIKL</sequence>
<evidence type="ECO:0000313" key="2">
    <source>
        <dbReference type="EMBL" id="GAG83067.1"/>
    </source>
</evidence>
<dbReference type="PANTHER" id="PTHR42692:SF1">
    <property type="entry name" value="NUCLEOTIDE PYROPHOSPHOHYDROLASE"/>
    <property type="match status" value="1"/>
</dbReference>
<comment type="caution">
    <text evidence="2">The sequence shown here is derived from an EMBL/GenBank/DDBJ whole genome shotgun (WGS) entry which is preliminary data.</text>
</comment>
<dbReference type="SUPFAM" id="SSF101386">
    <property type="entry name" value="all-alpha NTP pyrophosphatases"/>
    <property type="match status" value="1"/>
</dbReference>
<accession>X1BPG3</accession>
<dbReference type="InterPro" id="IPR012359">
    <property type="entry name" value="MazG-related_YpjD"/>
</dbReference>
<dbReference type="Gene3D" id="1.10.287.1080">
    <property type="entry name" value="MazG-like"/>
    <property type="match status" value="1"/>
</dbReference>
<dbReference type="InterPro" id="IPR004518">
    <property type="entry name" value="MazG-like_dom"/>
</dbReference>
<protein>
    <recommendedName>
        <fullName evidence="1">NTP pyrophosphohydrolase MazG-like domain-containing protein</fullName>
    </recommendedName>
</protein>
<name>X1BPG3_9ZZZZ</name>
<dbReference type="EMBL" id="BART01017874">
    <property type="protein sequence ID" value="GAG83067.1"/>
    <property type="molecule type" value="Genomic_DNA"/>
</dbReference>
<organism evidence="2">
    <name type="scientific">marine sediment metagenome</name>
    <dbReference type="NCBI Taxonomy" id="412755"/>
    <lineage>
        <taxon>unclassified sequences</taxon>
        <taxon>metagenomes</taxon>
        <taxon>ecological metagenomes</taxon>
    </lineage>
</organism>